<feature type="region of interest" description="Disordered" evidence="1">
    <location>
        <begin position="195"/>
        <end position="249"/>
    </location>
</feature>
<accession>A0ABN8XTF4</accession>
<keyword evidence="3" id="KW-1185">Reference proteome</keyword>
<reference evidence="2" key="1">
    <citation type="submission" date="2023-04" db="EMBL/GenBank/DDBJ databases">
        <authorList>
            <consortium name="ELIXIR-Norway"/>
        </authorList>
    </citation>
    <scope>NUCLEOTIDE SEQUENCE [LARGE SCALE GENOMIC DNA]</scope>
</reference>
<feature type="region of interest" description="Disordered" evidence="1">
    <location>
        <begin position="96"/>
        <end position="117"/>
    </location>
</feature>
<evidence type="ECO:0000256" key="1">
    <source>
        <dbReference type="SAM" id="MobiDB-lite"/>
    </source>
</evidence>
<organism evidence="2 3">
    <name type="scientific">Rangifer tarandus platyrhynchus</name>
    <name type="common">Svalbard reindeer</name>
    <dbReference type="NCBI Taxonomy" id="3082113"/>
    <lineage>
        <taxon>Eukaryota</taxon>
        <taxon>Metazoa</taxon>
        <taxon>Chordata</taxon>
        <taxon>Craniata</taxon>
        <taxon>Vertebrata</taxon>
        <taxon>Euteleostomi</taxon>
        <taxon>Mammalia</taxon>
        <taxon>Eutheria</taxon>
        <taxon>Laurasiatheria</taxon>
        <taxon>Artiodactyla</taxon>
        <taxon>Ruminantia</taxon>
        <taxon>Pecora</taxon>
        <taxon>Cervidae</taxon>
        <taxon>Odocoileinae</taxon>
        <taxon>Rangifer</taxon>
    </lineage>
</organism>
<dbReference type="Proteomes" id="UP001176941">
    <property type="component" value="Chromosome 1"/>
</dbReference>
<feature type="region of interest" description="Disordered" evidence="1">
    <location>
        <begin position="278"/>
        <end position="303"/>
    </location>
</feature>
<dbReference type="EMBL" id="OX459937">
    <property type="protein sequence ID" value="CAI9152659.1"/>
    <property type="molecule type" value="Genomic_DNA"/>
</dbReference>
<name>A0ABN8XTF4_RANTA</name>
<feature type="compositionally biased region" description="Low complexity" evidence="1">
    <location>
        <begin position="219"/>
        <end position="238"/>
    </location>
</feature>
<sequence length="310" mass="33360">MRLQIPDAGPLRGAGEGRTLVPAASAQPSLLKGTVRSLPARGEAGWCGQMALLGWVHRMNGSLCEQGGDTGRPCGCSRTNLLPARSPRSEANVTFRGSLTPGGRRRSRRQPQERLHEGCPAGHLTVTMPKETQSPEGLEDCRRRSRSVSWLHFTGRDTPVFKGEMGSERLSDSGRFAQLVGEGSVLHAIPRDSADHLNRTSQRGQAPRQAGLRSEQDGWSRSQGSRSGRGSPAGLSASPQPGSQRRGWPHCQGPWWATLRALPPLCQNQQECQAPFAPLPPKAPKTTDLGLPPPGKQRERGPALLLVASV</sequence>
<gene>
    <name evidence="2" type="ORF">MRATA1EN1_LOCUS1621</name>
</gene>
<proteinExistence type="predicted"/>
<protein>
    <submittedName>
        <fullName evidence="2">Uncharacterized protein</fullName>
    </submittedName>
</protein>
<evidence type="ECO:0000313" key="3">
    <source>
        <dbReference type="Proteomes" id="UP001176941"/>
    </source>
</evidence>
<evidence type="ECO:0000313" key="2">
    <source>
        <dbReference type="EMBL" id="CAI9152659.1"/>
    </source>
</evidence>